<name>A0A5N6J939_9EURO</name>
<dbReference type="GO" id="GO:0005524">
    <property type="term" value="F:ATP binding"/>
    <property type="evidence" value="ECO:0007669"/>
    <property type="project" value="UniProtKB-KW"/>
</dbReference>
<keyword evidence="15" id="KW-1185">Reference proteome</keyword>
<keyword evidence="5 11" id="KW-0812">Transmembrane</keyword>
<feature type="transmembrane region" description="Helical" evidence="11">
    <location>
        <begin position="130"/>
        <end position="148"/>
    </location>
</feature>
<evidence type="ECO:0000313" key="14">
    <source>
        <dbReference type="EMBL" id="KAB8275391.1"/>
    </source>
</evidence>
<keyword evidence="9 11" id="KW-0472">Membrane</keyword>
<dbReference type="CDD" id="cd18580">
    <property type="entry name" value="ABC_6TM_ABCC_D2"/>
    <property type="match status" value="1"/>
</dbReference>
<evidence type="ECO:0000256" key="10">
    <source>
        <dbReference type="ARBA" id="ARBA00023180"/>
    </source>
</evidence>
<feature type="transmembrane region" description="Helical" evidence="11">
    <location>
        <begin position="896"/>
        <end position="919"/>
    </location>
</feature>
<evidence type="ECO:0000256" key="6">
    <source>
        <dbReference type="ARBA" id="ARBA00022741"/>
    </source>
</evidence>
<evidence type="ECO:0000313" key="15">
    <source>
        <dbReference type="Proteomes" id="UP000326289"/>
    </source>
</evidence>
<dbReference type="InterPro" id="IPR017871">
    <property type="entry name" value="ABC_transporter-like_CS"/>
</dbReference>
<dbReference type="CDD" id="cd18579">
    <property type="entry name" value="ABC_6TM_ABCC_D1"/>
    <property type="match status" value="1"/>
</dbReference>
<evidence type="ECO:0000259" key="12">
    <source>
        <dbReference type="PROSITE" id="PS50893"/>
    </source>
</evidence>
<dbReference type="Gene3D" id="1.20.1560.10">
    <property type="entry name" value="ABC transporter type 1, transmembrane domain"/>
    <property type="match status" value="2"/>
</dbReference>
<dbReference type="SUPFAM" id="SSF52540">
    <property type="entry name" value="P-loop containing nucleoside triphosphate hydrolases"/>
    <property type="match status" value="2"/>
</dbReference>
<evidence type="ECO:0000256" key="9">
    <source>
        <dbReference type="ARBA" id="ARBA00023136"/>
    </source>
</evidence>
<dbReference type="Pfam" id="PF24357">
    <property type="entry name" value="TMD0_ABC"/>
    <property type="match status" value="1"/>
</dbReference>
<evidence type="ECO:0000256" key="3">
    <source>
        <dbReference type="ARBA" id="ARBA00022448"/>
    </source>
</evidence>
<dbReference type="PROSITE" id="PS50929">
    <property type="entry name" value="ABC_TM1F"/>
    <property type="match status" value="2"/>
</dbReference>
<evidence type="ECO:0000256" key="8">
    <source>
        <dbReference type="ARBA" id="ARBA00022989"/>
    </source>
</evidence>
<reference evidence="14 15" key="1">
    <citation type="submission" date="2019-04" db="EMBL/GenBank/DDBJ databases">
        <title>Fungal friends and foes A comparative genomics study of 23 Aspergillus species from section Flavi.</title>
        <authorList>
            <consortium name="DOE Joint Genome Institute"/>
            <person name="Kjaerbolling I."/>
            <person name="Vesth T.C."/>
            <person name="Frisvad J.C."/>
            <person name="Nybo J.L."/>
            <person name="Theobald S."/>
            <person name="Kildgaard S."/>
            <person name="Petersen T.I."/>
            <person name="Kuo A."/>
            <person name="Sato A."/>
            <person name="Lyhne E.K."/>
            <person name="Kogle M.E."/>
            <person name="Wiebenga A."/>
            <person name="Kun R.S."/>
            <person name="Lubbers R.J."/>
            <person name="Makela M.R."/>
            <person name="Barry K."/>
            <person name="Chovatia M."/>
            <person name="Clum A."/>
            <person name="Daum C."/>
            <person name="Haridas S."/>
            <person name="He G."/>
            <person name="LaButti K."/>
            <person name="Lipzen A."/>
            <person name="Mondo S."/>
            <person name="Pangilinan J."/>
            <person name="Riley R."/>
            <person name="Salamov A."/>
            <person name="Simmons B.A."/>
            <person name="Magnuson J.K."/>
            <person name="Henrissat B."/>
            <person name="Mortensen U.H."/>
            <person name="Larsen T.O."/>
            <person name="De vries R.P."/>
            <person name="Grigoriev I.V."/>
            <person name="Machida M."/>
            <person name="Baker S.E."/>
            <person name="Andersen M.R."/>
        </authorList>
    </citation>
    <scope>NUCLEOTIDE SEQUENCE [LARGE SCALE GENOMIC DNA]</scope>
    <source>
        <strain evidence="14 15">CBS 117635</strain>
    </source>
</reference>
<dbReference type="PROSITE" id="PS00211">
    <property type="entry name" value="ABC_TRANSPORTER_1"/>
    <property type="match status" value="2"/>
</dbReference>
<dbReference type="InterPro" id="IPR056227">
    <property type="entry name" value="TMD0_ABC"/>
</dbReference>
<dbReference type="Proteomes" id="UP000326289">
    <property type="component" value="Unassembled WGS sequence"/>
</dbReference>
<evidence type="ECO:0000256" key="5">
    <source>
        <dbReference type="ARBA" id="ARBA00022692"/>
    </source>
</evidence>
<feature type="transmembrane region" description="Helical" evidence="11">
    <location>
        <begin position="270"/>
        <end position="296"/>
    </location>
</feature>
<dbReference type="SMART" id="SM00382">
    <property type="entry name" value="AAA"/>
    <property type="match status" value="2"/>
</dbReference>
<dbReference type="FunFam" id="1.20.1560.10:FF:000066">
    <property type="entry name" value="ABC multidrug transporter (Eurofung)"/>
    <property type="match status" value="1"/>
</dbReference>
<proteinExistence type="inferred from homology"/>
<feature type="transmembrane region" description="Helical" evidence="11">
    <location>
        <begin position="939"/>
        <end position="960"/>
    </location>
</feature>
<feature type="transmembrane region" description="Helical" evidence="11">
    <location>
        <begin position="1121"/>
        <end position="1143"/>
    </location>
</feature>
<dbReference type="Gene3D" id="3.40.50.300">
    <property type="entry name" value="P-loop containing nucleotide triphosphate hydrolases"/>
    <property type="match status" value="2"/>
</dbReference>
<dbReference type="InterPro" id="IPR044746">
    <property type="entry name" value="ABCC_6TM_D1"/>
</dbReference>
<evidence type="ECO:0000256" key="1">
    <source>
        <dbReference type="ARBA" id="ARBA00004651"/>
    </source>
</evidence>
<comment type="subcellular location">
    <subcellularLocation>
        <location evidence="1">Cell membrane</location>
        <topology evidence="1">Multi-pass membrane protein</topology>
    </subcellularLocation>
</comment>
<keyword evidence="14" id="KW-0378">Hydrolase</keyword>
<keyword evidence="6" id="KW-0547">Nucleotide-binding</keyword>
<sequence>MADQACDRADNAFGPKVRGCRDETDFTLFFEQSFFSLLPSICFLGCSLYRYLKLVKKERVLKSSLDGLMFAKFTAIATLGCLQVALIVLYALPGGKLTRVSIASGVLGFLATLTLAVMSYQEHHRSIRPSILLGVYLTISTLLDGSQARTLWLRGNHRPIAIVFFAMVVLKLITLVIESIQKRHLLKGPYSHYPSDALGSMYNRGVFWWLNTLLLQGSSHLFQQGDLPPLDPKLASETVGYQMESAWQGCSKASRYSLAWIALRVACRPLLCVICPRICLIGFNIAQPLLIYRVISFLDDPTNDQTRFIGRALIGAALLVYLGIALSTASYQHQIYRYITLIRGGLLSLIYNQTLRLSAGTLTDHSAATLMSEDFDRIAAGFEHSDVVWASPIEVALAIYILYREIGLACFAPVIIVVGCAGSAYSLSKRAKVAQQHWMNALQDRISSTSFFLSNIKGIRMSGLSEPSSTKIDDLRIHELNKSKRFRQNATTRMTIGVLPETIGPAAAFIVYVLIAKRSGQGVLDPAKAFSALSLVSLLSKPILNFMYAFPILVASLSSYDRIQKYLLMDQDRLNSALASLEKSKPRGRDLYPAKVPVLETVQLQALDHQDRSKQSTSLIKINNASFSFKTDNKAAFKGVSIDIERYSAYILIGPVGSGKSAFLLALLGELNLTEGTMLKAPACGIAYCSQEPWLPNLSIRSIILGPSDFDEIWYAEVINICCLETDIASLPQQDMTMIGSQGMRLSGGQKQRISLARAVYSRKQLLLLDDITSGLDTVTENLVIQRLLGQKGICRKYGLTVVLATHKVHFKHMVDTIIEVNPDGSTVNVQRSYQIPETPEIYEDNPMIQLDVCPGNPQPDISEEQATRVSEAPSDVSRRIGDTSLYLLYANEMGLGSVIMVVSTSIGFCFFSRFPNIWLKWWSEAEIWEPGTRNARYIVGYVAFGVSATVFFLFLYWIFLVESVPRTSIRLHRRLLKAVTAAPLSSLISVDTGVILNRFTQDMSLLDMRLPGAMIQTLDGLLDAIAEAILIAQSSPWTALTFFPLLAILYAIQKFYLRTSRQIRHLDLEAKSPLFTNILETCDGITTIRAFAWQETFRQLNMSLIDESQKPFYLMYSIQCWLTLVLNLLVMGIVVVLVALAVELRNTSGGALGVALNNVSAISATLAYVIQAWTSLETSIGALARLKSFESETPSEHLPHECHDPGTTWPSTGMIQFIDVTAHYRSDLKPVLHDINIKIPSGAKVGICGRSGSGKSSLLLSLLHLNEITKGSIFIDDVDITQIPRETIRRQLAVLPQDPLILSGSLRLNLDPLQKHTDEAITSALSRVGMLNTLLTKGFDLDSLVKKDTFSSGQQQLISVARTLLNPSPILLLDEATSMMDMQTEATIMNLIREQFGNRTVVAVAHRLHTIVDFDLVLVMDQGTIVESATPAELLQNREGWFRNLWMKQVQDGAQHVDEPA</sequence>
<feature type="transmembrane region" description="Helical" evidence="11">
    <location>
        <begin position="160"/>
        <end position="177"/>
    </location>
</feature>
<dbReference type="GO" id="GO:0016887">
    <property type="term" value="F:ATP hydrolysis activity"/>
    <property type="evidence" value="ECO:0007669"/>
    <property type="project" value="InterPro"/>
</dbReference>
<evidence type="ECO:0000259" key="13">
    <source>
        <dbReference type="PROSITE" id="PS50929"/>
    </source>
</evidence>
<keyword evidence="8 11" id="KW-1133">Transmembrane helix</keyword>
<dbReference type="Pfam" id="PF00005">
    <property type="entry name" value="ABC_tran"/>
    <property type="match status" value="2"/>
</dbReference>
<dbReference type="InterPro" id="IPR036640">
    <property type="entry name" value="ABC1_TM_sf"/>
</dbReference>
<feature type="domain" description="ABC transmembrane type-1" evidence="13">
    <location>
        <begin position="278"/>
        <end position="555"/>
    </location>
</feature>
<protein>
    <submittedName>
        <fullName evidence="14">P-loop containing nucleoside triphosphate hydrolase protein</fullName>
    </submittedName>
</protein>
<dbReference type="GO" id="GO:0005886">
    <property type="term" value="C:plasma membrane"/>
    <property type="evidence" value="ECO:0007669"/>
    <property type="project" value="UniProtKB-SubCell"/>
</dbReference>
<dbReference type="EMBL" id="ML732782">
    <property type="protein sequence ID" value="KAB8275391.1"/>
    <property type="molecule type" value="Genomic_DNA"/>
</dbReference>
<dbReference type="SUPFAM" id="SSF90123">
    <property type="entry name" value="ABC transporter transmembrane region"/>
    <property type="match status" value="2"/>
</dbReference>
<feature type="transmembrane region" description="Helical" evidence="11">
    <location>
        <begin position="98"/>
        <end position="118"/>
    </location>
</feature>
<gene>
    <name evidence="14" type="ORF">BDV30DRAFT_225144</name>
</gene>
<evidence type="ECO:0000256" key="4">
    <source>
        <dbReference type="ARBA" id="ARBA00022475"/>
    </source>
</evidence>
<dbReference type="PANTHER" id="PTHR24223:SF399">
    <property type="entry name" value="ABC TRANSPORTER ATNG"/>
    <property type="match status" value="1"/>
</dbReference>
<dbReference type="InterPro" id="IPR050173">
    <property type="entry name" value="ABC_transporter_C-like"/>
</dbReference>
<dbReference type="InterPro" id="IPR027417">
    <property type="entry name" value="P-loop_NTPase"/>
</dbReference>
<dbReference type="PROSITE" id="PS50893">
    <property type="entry name" value="ABC_TRANSPORTER_2"/>
    <property type="match status" value="2"/>
</dbReference>
<feature type="transmembrane region" description="Helical" evidence="11">
    <location>
        <begin position="543"/>
        <end position="560"/>
    </location>
</feature>
<dbReference type="InterPro" id="IPR044726">
    <property type="entry name" value="ABCC_6TM_D2"/>
</dbReference>
<dbReference type="InterPro" id="IPR011527">
    <property type="entry name" value="ABC1_TM_dom"/>
</dbReference>
<evidence type="ECO:0000256" key="2">
    <source>
        <dbReference type="ARBA" id="ARBA00009726"/>
    </source>
</evidence>
<feature type="transmembrane region" description="Helical" evidence="11">
    <location>
        <begin position="308"/>
        <end position="328"/>
    </location>
</feature>
<keyword evidence="7" id="KW-0067">ATP-binding</keyword>
<feature type="transmembrane region" description="Helical" evidence="11">
    <location>
        <begin position="34"/>
        <end position="52"/>
    </location>
</feature>
<feature type="transmembrane region" description="Helical" evidence="11">
    <location>
        <begin position="494"/>
        <end position="515"/>
    </location>
</feature>
<evidence type="ECO:0000256" key="7">
    <source>
        <dbReference type="ARBA" id="ARBA00022840"/>
    </source>
</evidence>
<keyword evidence="10" id="KW-0325">Glycoprotein</keyword>
<dbReference type="Pfam" id="PF00664">
    <property type="entry name" value="ABC_membrane"/>
    <property type="match status" value="2"/>
</dbReference>
<dbReference type="FunFam" id="3.40.50.300:FF:000838">
    <property type="entry name" value="ABC multidrug transporter (Eurofung)"/>
    <property type="match status" value="1"/>
</dbReference>
<feature type="domain" description="ABC transporter" evidence="12">
    <location>
        <begin position="1216"/>
        <end position="1448"/>
    </location>
</feature>
<organism evidence="14 15">
    <name type="scientific">Aspergillus minisclerotigenes</name>
    <dbReference type="NCBI Taxonomy" id="656917"/>
    <lineage>
        <taxon>Eukaryota</taxon>
        <taxon>Fungi</taxon>
        <taxon>Dikarya</taxon>
        <taxon>Ascomycota</taxon>
        <taxon>Pezizomycotina</taxon>
        <taxon>Eurotiomycetes</taxon>
        <taxon>Eurotiomycetidae</taxon>
        <taxon>Eurotiales</taxon>
        <taxon>Aspergillaceae</taxon>
        <taxon>Aspergillus</taxon>
        <taxon>Aspergillus subgen. Circumdati</taxon>
    </lineage>
</organism>
<comment type="similarity">
    <text evidence="2">Belongs to the ABC transporter superfamily. ABCC family. Conjugate transporter (TC 3.A.1.208) subfamily.</text>
</comment>
<dbReference type="PANTHER" id="PTHR24223">
    <property type="entry name" value="ATP-BINDING CASSETTE SUB-FAMILY C"/>
    <property type="match status" value="1"/>
</dbReference>
<dbReference type="GO" id="GO:0140359">
    <property type="term" value="F:ABC-type transporter activity"/>
    <property type="evidence" value="ECO:0007669"/>
    <property type="project" value="InterPro"/>
</dbReference>
<keyword evidence="4" id="KW-1003">Cell membrane</keyword>
<feature type="domain" description="ABC transporter" evidence="12">
    <location>
        <begin position="620"/>
        <end position="849"/>
    </location>
</feature>
<dbReference type="InterPro" id="IPR003439">
    <property type="entry name" value="ABC_transporter-like_ATP-bd"/>
</dbReference>
<evidence type="ECO:0000256" key="11">
    <source>
        <dbReference type="SAM" id="Phobius"/>
    </source>
</evidence>
<dbReference type="FunFam" id="1.20.1560.10:FF:000055">
    <property type="entry name" value="ABC multidrug transporter (Eurofung)"/>
    <property type="match status" value="1"/>
</dbReference>
<keyword evidence="3" id="KW-0813">Transport</keyword>
<feature type="transmembrane region" description="Helical" evidence="11">
    <location>
        <begin position="1038"/>
        <end position="1058"/>
    </location>
</feature>
<feature type="domain" description="ABC transmembrane type-1" evidence="13">
    <location>
        <begin position="915"/>
        <end position="1179"/>
    </location>
</feature>
<dbReference type="InterPro" id="IPR003593">
    <property type="entry name" value="AAA+_ATPase"/>
</dbReference>
<accession>A0A5N6J939</accession>
<dbReference type="CDD" id="cd03244">
    <property type="entry name" value="ABCC_MRP_domain2"/>
    <property type="match status" value="1"/>
</dbReference>
<feature type="transmembrane region" description="Helical" evidence="11">
    <location>
        <begin position="73"/>
        <end position="92"/>
    </location>
</feature>